<protein>
    <submittedName>
        <fullName evidence="2">Uncharacterized protein</fullName>
    </submittedName>
</protein>
<accession>A0A914QFX5</accession>
<dbReference type="AlphaFoldDB" id="A0A914QFX5"/>
<name>A0A914QFX5_9BILA</name>
<organism evidence="1 2">
    <name type="scientific">Panagrolaimus davidi</name>
    <dbReference type="NCBI Taxonomy" id="227884"/>
    <lineage>
        <taxon>Eukaryota</taxon>
        <taxon>Metazoa</taxon>
        <taxon>Ecdysozoa</taxon>
        <taxon>Nematoda</taxon>
        <taxon>Chromadorea</taxon>
        <taxon>Rhabditida</taxon>
        <taxon>Tylenchina</taxon>
        <taxon>Panagrolaimomorpha</taxon>
        <taxon>Panagrolaimoidea</taxon>
        <taxon>Panagrolaimidae</taxon>
        <taxon>Panagrolaimus</taxon>
    </lineage>
</organism>
<sequence>MISPFANQKFAIPITANKVNRDSSGNFVPKVQRDSLDRIIKAEGIIEAKDEMPSGSTISPMLENVFRHHCGSTKVNVQQIIPECWGGSGGHPDNYILPTTKQLKTKIKGPSELELRIAEYLKQKGTKIIFCYEFKYEIDNDFPTNSRKYIDVIQNDGCRMFFRNGAEYKLPPM</sequence>
<dbReference type="Proteomes" id="UP000887578">
    <property type="component" value="Unplaced"/>
</dbReference>
<evidence type="ECO:0000313" key="2">
    <source>
        <dbReference type="WBParaSite" id="PDA_v2.g30618.t1"/>
    </source>
</evidence>
<keyword evidence="1" id="KW-1185">Reference proteome</keyword>
<reference evidence="2" key="1">
    <citation type="submission" date="2022-11" db="UniProtKB">
        <authorList>
            <consortium name="WormBaseParasite"/>
        </authorList>
    </citation>
    <scope>IDENTIFICATION</scope>
</reference>
<evidence type="ECO:0000313" key="1">
    <source>
        <dbReference type="Proteomes" id="UP000887578"/>
    </source>
</evidence>
<dbReference type="WBParaSite" id="PDA_v2.g30618.t1">
    <property type="protein sequence ID" value="PDA_v2.g30618.t1"/>
    <property type="gene ID" value="PDA_v2.g30618"/>
</dbReference>
<proteinExistence type="predicted"/>